<protein>
    <submittedName>
        <fullName evidence="1">Uncharacterized protein</fullName>
    </submittedName>
</protein>
<proteinExistence type="predicted"/>
<dbReference type="Proteomes" id="UP001341281">
    <property type="component" value="Chromosome 04"/>
</dbReference>
<reference evidence="1 2" key="1">
    <citation type="submission" date="2024-02" db="EMBL/GenBank/DDBJ databases">
        <title>High-quality chromosome-scale genome assembly of Pensacola bahiagrass (Paspalum notatum Flugge var. saurae).</title>
        <authorList>
            <person name="Vega J.M."/>
            <person name="Podio M."/>
            <person name="Orjuela J."/>
            <person name="Siena L.A."/>
            <person name="Pessino S.C."/>
            <person name="Combes M.C."/>
            <person name="Mariac C."/>
            <person name="Albertini E."/>
            <person name="Pupilli F."/>
            <person name="Ortiz J.P.A."/>
            <person name="Leblanc O."/>
        </authorList>
    </citation>
    <scope>NUCLEOTIDE SEQUENCE [LARGE SCALE GENOMIC DNA]</scope>
    <source>
        <strain evidence="1">R1</strain>
        <tissue evidence="1">Leaf</tissue>
    </source>
</reference>
<evidence type="ECO:0000313" key="2">
    <source>
        <dbReference type="Proteomes" id="UP001341281"/>
    </source>
</evidence>
<dbReference type="EMBL" id="CP144748">
    <property type="protein sequence ID" value="WVZ70487.1"/>
    <property type="molecule type" value="Genomic_DNA"/>
</dbReference>
<gene>
    <name evidence="1" type="ORF">U9M48_019149</name>
</gene>
<dbReference type="AlphaFoldDB" id="A0AAQ3TF30"/>
<accession>A0AAQ3TF30</accession>
<name>A0AAQ3TF30_PASNO</name>
<sequence>MPFICFLFPKTRSEKLSEDLDEYDYFDTTPVAWVSLLRRPRNSRSRLTARTRRNTHRRKPFMTICCEGDSCRLPWRTRVLEEENEEEEDDNIDFMQFNSFADTFMGDDADDEDSTDALAQTLHDAKEYCDNERD</sequence>
<organism evidence="1 2">
    <name type="scientific">Paspalum notatum var. saurae</name>
    <dbReference type="NCBI Taxonomy" id="547442"/>
    <lineage>
        <taxon>Eukaryota</taxon>
        <taxon>Viridiplantae</taxon>
        <taxon>Streptophyta</taxon>
        <taxon>Embryophyta</taxon>
        <taxon>Tracheophyta</taxon>
        <taxon>Spermatophyta</taxon>
        <taxon>Magnoliopsida</taxon>
        <taxon>Liliopsida</taxon>
        <taxon>Poales</taxon>
        <taxon>Poaceae</taxon>
        <taxon>PACMAD clade</taxon>
        <taxon>Panicoideae</taxon>
        <taxon>Andropogonodae</taxon>
        <taxon>Paspaleae</taxon>
        <taxon>Paspalinae</taxon>
        <taxon>Paspalum</taxon>
    </lineage>
</organism>
<keyword evidence="2" id="KW-1185">Reference proteome</keyword>
<evidence type="ECO:0000313" key="1">
    <source>
        <dbReference type="EMBL" id="WVZ70487.1"/>
    </source>
</evidence>